<dbReference type="Ensembl" id="ENSCCRT00010115922.1">
    <property type="protein sequence ID" value="ENSCCRP00010104331.1"/>
    <property type="gene ID" value="ENSCCRG00010045997.1"/>
</dbReference>
<dbReference type="SUPFAM" id="SSF48264">
    <property type="entry name" value="Cytochrome P450"/>
    <property type="match status" value="1"/>
</dbReference>
<dbReference type="PANTHER" id="PTHR24300">
    <property type="entry name" value="CYTOCHROME P450 508A4-RELATED"/>
    <property type="match status" value="1"/>
</dbReference>
<evidence type="ECO:0000256" key="3">
    <source>
        <dbReference type="ARBA" id="ARBA00004406"/>
    </source>
</evidence>
<reference evidence="15" key="2">
    <citation type="submission" date="2025-09" db="UniProtKB">
        <authorList>
            <consortium name="Ensembl"/>
        </authorList>
    </citation>
    <scope>IDENTIFICATION</scope>
</reference>
<dbReference type="GO" id="GO:0005506">
    <property type="term" value="F:iron ion binding"/>
    <property type="evidence" value="ECO:0007669"/>
    <property type="project" value="InterPro"/>
</dbReference>
<dbReference type="PRINTS" id="PR00465">
    <property type="entry name" value="EP450IV"/>
</dbReference>
<evidence type="ECO:0000256" key="1">
    <source>
        <dbReference type="ARBA" id="ARBA00001971"/>
    </source>
</evidence>
<keyword evidence="10 13" id="KW-0408">Iron</keyword>
<evidence type="ECO:0000256" key="2">
    <source>
        <dbReference type="ARBA" id="ARBA00004174"/>
    </source>
</evidence>
<feature type="binding site" description="axial binding residue" evidence="13">
    <location>
        <position position="228"/>
    </location>
    <ligand>
        <name>heme</name>
        <dbReference type="ChEBI" id="CHEBI:30413"/>
    </ligand>
    <ligandPart>
        <name>Fe</name>
        <dbReference type="ChEBI" id="CHEBI:18248"/>
    </ligandPart>
</feature>
<keyword evidence="12" id="KW-0472">Membrane</keyword>
<dbReference type="InterPro" id="IPR036396">
    <property type="entry name" value="Cyt_P450_sf"/>
</dbReference>
<dbReference type="PANTHER" id="PTHR24300:SF177">
    <property type="entry name" value="CYTOCHROME P450 2J2"/>
    <property type="match status" value="1"/>
</dbReference>
<dbReference type="GO" id="GO:0006082">
    <property type="term" value="P:organic acid metabolic process"/>
    <property type="evidence" value="ECO:0007669"/>
    <property type="project" value="TreeGrafter"/>
</dbReference>
<dbReference type="FunFam" id="1.10.630.10:FF:000238">
    <property type="entry name" value="Cytochrome P450 2A6"/>
    <property type="match status" value="1"/>
</dbReference>
<sequence length="281" mass="32307">MFYFQLYEAFPVIMKHLPGPHNDIFSNYKLLQDFVKEVVVKHKAELDPSENTAIYFTSSIPDQKPHETTDGFDEENIVPCVLDLFLAGTETTSTALCWGLIYLITYPEVQEKVQEEIDRVTGRSKEPRIADKANMPYTEAVIHEILRFGEIVPMNGLNQWCNLSQYEIFLFYCFNQGTAILPILHSVLFDENEWETPYEFNPGHFLDKEGKFVRRDAFMPFSAGKRVCLGEQLARMELFLFFVSLLGKFRFSAAEGEKLSLDGVIGVTRTPHPFKIHATAR</sequence>
<dbReference type="PROSITE" id="PS00086">
    <property type="entry name" value="CYTOCHROME_P450"/>
    <property type="match status" value="1"/>
</dbReference>
<keyword evidence="9 14" id="KW-0560">Oxidoreductase</keyword>
<keyword evidence="8" id="KW-0492">Microsome</keyword>
<comment type="subcellular location">
    <subcellularLocation>
        <location evidence="3">Endoplasmic reticulum membrane</location>
        <topology evidence="3">Peripheral membrane protein</topology>
    </subcellularLocation>
    <subcellularLocation>
        <location evidence="2">Microsome membrane</location>
        <topology evidence="2">Peripheral membrane protein</topology>
    </subcellularLocation>
</comment>
<organism evidence="15 16">
    <name type="scientific">Cyprinus carpio</name>
    <name type="common">Common carp</name>
    <dbReference type="NCBI Taxonomy" id="7962"/>
    <lineage>
        <taxon>Eukaryota</taxon>
        <taxon>Metazoa</taxon>
        <taxon>Chordata</taxon>
        <taxon>Craniata</taxon>
        <taxon>Vertebrata</taxon>
        <taxon>Euteleostomi</taxon>
        <taxon>Actinopterygii</taxon>
        <taxon>Neopterygii</taxon>
        <taxon>Teleostei</taxon>
        <taxon>Ostariophysi</taxon>
        <taxon>Cypriniformes</taxon>
        <taxon>Cyprinidae</taxon>
        <taxon>Cyprininae</taxon>
        <taxon>Cyprinus</taxon>
    </lineage>
</organism>
<dbReference type="InterPro" id="IPR001128">
    <property type="entry name" value="Cyt_P450"/>
</dbReference>
<evidence type="ECO:0000256" key="13">
    <source>
        <dbReference type="PIRSR" id="PIRSR602403-1"/>
    </source>
</evidence>
<dbReference type="InterPro" id="IPR002403">
    <property type="entry name" value="Cyt_P450_E_grp-IV"/>
</dbReference>
<comment type="similarity">
    <text evidence="4 14">Belongs to the cytochrome P450 family.</text>
</comment>
<dbReference type="InterPro" id="IPR050182">
    <property type="entry name" value="Cytochrome_P450_fam2"/>
</dbReference>
<evidence type="ECO:0000313" key="16">
    <source>
        <dbReference type="Proteomes" id="UP000694427"/>
    </source>
</evidence>
<dbReference type="PRINTS" id="PR00385">
    <property type="entry name" value="P450"/>
</dbReference>
<proteinExistence type="inferred from homology"/>
<evidence type="ECO:0000256" key="10">
    <source>
        <dbReference type="ARBA" id="ARBA00023004"/>
    </source>
</evidence>
<evidence type="ECO:0000256" key="14">
    <source>
        <dbReference type="RuleBase" id="RU000461"/>
    </source>
</evidence>
<dbReference type="Gene3D" id="1.10.630.10">
    <property type="entry name" value="Cytochrome P450"/>
    <property type="match status" value="1"/>
</dbReference>
<evidence type="ECO:0000256" key="4">
    <source>
        <dbReference type="ARBA" id="ARBA00010617"/>
    </source>
</evidence>
<keyword evidence="16" id="KW-1185">Reference proteome</keyword>
<keyword evidence="5 13" id="KW-0349">Heme</keyword>
<dbReference type="GO" id="GO:0016712">
    <property type="term" value="F:oxidoreductase activity, acting on paired donors, with incorporation or reduction of molecular oxygen, reduced flavin or flavoprotein as one donor, and incorporation of one atom of oxygen"/>
    <property type="evidence" value="ECO:0007669"/>
    <property type="project" value="TreeGrafter"/>
</dbReference>
<dbReference type="GO" id="GO:0020037">
    <property type="term" value="F:heme binding"/>
    <property type="evidence" value="ECO:0007669"/>
    <property type="project" value="InterPro"/>
</dbReference>
<name>A0A8C1RCQ5_CYPCA</name>
<comment type="cofactor">
    <cofactor evidence="1 13">
        <name>heme</name>
        <dbReference type="ChEBI" id="CHEBI:30413"/>
    </cofactor>
</comment>
<reference evidence="15" key="1">
    <citation type="submission" date="2025-08" db="UniProtKB">
        <authorList>
            <consortium name="Ensembl"/>
        </authorList>
    </citation>
    <scope>IDENTIFICATION</scope>
</reference>
<dbReference type="GO" id="GO:0005789">
    <property type="term" value="C:endoplasmic reticulum membrane"/>
    <property type="evidence" value="ECO:0007669"/>
    <property type="project" value="UniProtKB-SubCell"/>
</dbReference>
<evidence type="ECO:0000256" key="6">
    <source>
        <dbReference type="ARBA" id="ARBA00022723"/>
    </source>
</evidence>
<evidence type="ECO:0000256" key="8">
    <source>
        <dbReference type="ARBA" id="ARBA00022848"/>
    </source>
</evidence>
<dbReference type="GO" id="GO:0006805">
    <property type="term" value="P:xenobiotic metabolic process"/>
    <property type="evidence" value="ECO:0007669"/>
    <property type="project" value="TreeGrafter"/>
</dbReference>
<evidence type="ECO:0000256" key="9">
    <source>
        <dbReference type="ARBA" id="ARBA00023002"/>
    </source>
</evidence>
<evidence type="ECO:0000256" key="12">
    <source>
        <dbReference type="ARBA" id="ARBA00023136"/>
    </source>
</evidence>
<evidence type="ECO:0000256" key="11">
    <source>
        <dbReference type="ARBA" id="ARBA00023033"/>
    </source>
</evidence>
<dbReference type="Pfam" id="PF00067">
    <property type="entry name" value="p450"/>
    <property type="match status" value="1"/>
</dbReference>
<protein>
    <submittedName>
        <fullName evidence="15">Cytochrome P450, family 2, subfamily N, polypeptide 13</fullName>
    </submittedName>
</protein>
<evidence type="ECO:0000313" key="15">
    <source>
        <dbReference type="Ensembl" id="ENSCCRP00010104331.1"/>
    </source>
</evidence>
<dbReference type="Proteomes" id="UP000694427">
    <property type="component" value="Unplaced"/>
</dbReference>
<dbReference type="InterPro" id="IPR017972">
    <property type="entry name" value="Cyt_P450_CS"/>
</dbReference>
<dbReference type="AlphaFoldDB" id="A0A8C1RCQ5"/>
<keyword evidence="6 13" id="KW-0479">Metal-binding</keyword>
<keyword evidence="7" id="KW-0256">Endoplasmic reticulum</keyword>
<evidence type="ECO:0000256" key="5">
    <source>
        <dbReference type="ARBA" id="ARBA00022617"/>
    </source>
</evidence>
<keyword evidence="11 14" id="KW-0503">Monooxygenase</keyword>
<evidence type="ECO:0000256" key="7">
    <source>
        <dbReference type="ARBA" id="ARBA00022824"/>
    </source>
</evidence>
<accession>A0A8C1RCQ5</accession>